<dbReference type="Proteomes" id="UP001238163">
    <property type="component" value="Unassembled WGS sequence"/>
</dbReference>
<dbReference type="SUPFAM" id="SSF51445">
    <property type="entry name" value="(Trans)glycosidases"/>
    <property type="match status" value="1"/>
</dbReference>
<feature type="signal peptide" evidence="1">
    <location>
        <begin position="1"/>
        <end position="23"/>
    </location>
</feature>
<sequence>MLIHRVVGLLTSLCLIVSVYAAASTTVLFAPGETMPRVGFPPVRPGKAELAEYDGRKAIRCSWDAKESEWYEFSFQGTYTLPDIYVGEIVVELWQPADCKAEAFNLRLADRDGETTQFTMLLDRAQSGWQSYSFELDTAKKMPGSWGKEDTLNKHFDLPIRVAGVSIRFADKESAGEIGLGAVRLKSILAQPSVELITGTPIHILRPGDEAQLALAISNPGLGVLPISGRYVISDAWQATLHDQPFSLPLPAGRSVSLPLPVPTKRGVYYVDITLNDSRQELSRRVSYSYMTPAGPTTEQPRGFLFGVQSHSWRYPVADQKLEAQAMALCGAKIRRCSSTWAQIQPKADDERNFAVFGDLLAIYEQQGLDSQVCFLNYPSWARDPNWQPANPDYANRFGSRGVAMLDLKHYGDFVHAFMTQFRHRVTYVESWNEPDLLSFANFSVEDYIAIMKVFYESVKKASPEARVLTGGYTALKLPYPERSSHPDHMALSMAEAKGFYEIHAFHGHGSHARYIPQIIGLRELHRQLGLDIPWWANETAVSAINIGELAQAETLFKKLLFSWAQGAMGYNWYDLRNDGYDPKENEHNFGLITKDFYPKQAYAAYNALVTLYREAQYLREYTAPEGMQAYLFQAANGDYLIPTWCIDFKGEERLLTLSGINGSVHAVDIFGNETAIASDQGLAFVVAGKAPTTIRVSGQQQQPELVSNIITAPQDISVHPRRDGTFALSLHNPTAGPLQATVSVRSDNGYAITPAELAVDIAAGTTRQIDFSAPAAAAAPAAQAAAPAAAPAPPQAEITVALGEKLRQQFSVPLRYLTVIGKDLPEQPTFVLKDSAQLHSTVVNEPGSSHLFWKGPADLSAAIRLACKDGILTAQVGVTDDKHSQPFTGRDAWKGDNVQLAIATPGQDGMWEIGLTRLADGQSEVTAWAAFKGVDMAAALAQIILTTTRDDERTTTTYTVAMPLAALGIDAAAARQGIAINVLINDNDEGSRESFLVIAPGLGRGDNNSSRYPVICCE</sequence>
<comment type="caution">
    <text evidence="2">The sequence shown here is derived from an EMBL/GenBank/DDBJ whole genome shotgun (WGS) entry which is preliminary data.</text>
</comment>
<dbReference type="RefSeq" id="WP_307260701.1">
    <property type="nucleotide sequence ID" value="NZ_JAUSVL010000001.1"/>
</dbReference>
<proteinExistence type="predicted"/>
<evidence type="ECO:0000313" key="2">
    <source>
        <dbReference type="EMBL" id="MDQ0289289.1"/>
    </source>
</evidence>
<dbReference type="EMBL" id="JAUSVL010000001">
    <property type="protein sequence ID" value="MDQ0289289.1"/>
    <property type="molecule type" value="Genomic_DNA"/>
</dbReference>
<evidence type="ECO:0000256" key="1">
    <source>
        <dbReference type="SAM" id="SignalP"/>
    </source>
</evidence>
<evidence type="ECO:0000313" key="3">
    <source>
        <dbReference type="Proteomes" id="UP001238163"/>
    </source>
</evidence>
<gene>
    <name evidence="2" type="ORF">J3R75_001396</name>
</gene>
<dbReference type="GO" id="GO:0004553">
    <property type="term" value="F:hydrolase activity, hydrolyzing O-glycosyl compounds"/>
    <property type="evidence" value="ECO:0007669"/>
    <property type="project" value="TreeGrafter"/>
</dbReference>
<keyword evidence="1" id="KW-0732">Signal</keyword>
<protein>
    <submittedName>
        <fullName evidence="2">Uncharacterized protein</fullName>
    </submittedName>
</protein>
<dbReference type="CDD" id="cd09621">
    <property type="entry name" value="CBM9_like_5"/>
    <property type="match status" value="1"/>
</dbReference>
<dbReference type="InterPro" id="IPR017853">
    <property type="entry name" value="GH"/>
</dbReference>
<dbReference type="InterPro" id="IPR051923">
    <property type="entry name" value="Glycosyl_Hydrolase_39"/>
</dbReference>
<organism evidence="2 3">
    <name type="scientific">Oligosphaera ethanolica</name>
    <dbReference type="NCBI Taxonomy" id="760260"/>
    <lineage>
        <taxon>Bacteria</taxon>
        <taxon>Pseudomonadati</taxon>
        <taxon>Lentisphaerota</taxon>
        <taxon>Oligosphaeria</taxon>
        <taxon>Oligosphaerales</taxon>
        <taxon>Oligosphaeraceae</taxon>
        <taxon>Oligosphaera</taxon>
    </lineage>
</organism>
<dbReference type="Gene3D" id="2.60.40.1190">
    <property type="match status" value="1"/>
</dbReference>
<dbReference type="PANTHER" id="PTHR12631:SF10">
    <property type="entry name" value="BETA-XYLOSIDASE-LIKE PROTEIN-RELATED"/>
    <property type="match status" value="1"/>
</dbReference>
<feature type="chain" id="PRO_5042025696" evidence="1">
    <location>
        <begin position="24"/>
        <end position="1019"/>
    </location>
</feature>
<keyword evidence="3" id="KW-1185">Reference proteome</keyword>
<name>A0AAE3VF00_9BACT</name>
<dbReference type="Gene3D" id="3.20.20.80">
    <property type="entry name" value="Glycosidases"/>
    <property type="match status" value="1"/>
</dbReference>
<reference evidence="2" key="1">
    <citation type="submission" date="2023-07" db="EMBL/GenBank/DDBJ databases">
        <title>Genomic Encyclopedia of Type Strains, Phase IV (KMG-IV): sequencing the most valuable type-strain genomes for metagenomic binning, comparative biology and taxonomic classification.</title>
        <authorList>
            <person name="Goeker M."/>
        </authorList>
    </citation>
    <scope>NUCLEOTIDE SEQUENCE</scope>
    <source>
        <strain evidence="2">DSM 24202</strain>
    </source>
</reference>
<dbReference type="SUPFAM" id="SSF49344">
    <property type="entry name" value="CBD9-like"/>
    <property type="match status" value="1"/>
</dbReference>
<dbReference type="AlphaFoldDB" id="A0AAE3VF00"/>
<accession>A0AAE3VF00</accession>
<dbReference type="PANTHER" id="PTHR12631">
    <property type="entry name" value="ALPHA-L-IDURONIDASE"/>
    <property type="match status" value="1"/>
</dbReference>